<organism evidence="3 4">
    <name type="scientific">Microbacterium terrae</name>
    <dbReference type="NCBI Taxonomy" id="69369"/>
    <lineage>
        <taxon>Bacteria</taxon>
        <taxon>Bacillati</taxon>
        <taxon>Actinomycetota</taxon>
        <taxon>Actinomycetes</taxon>
        <taxon>Micrococcales</taxon>
        <taxon>Microbacteriaceae</taxon>
        <taxon>Microbacterium</taxon>
    </lineage>
</organism>
<dbReference type="EMBL" id="JYIZ01000030">
    <property type="protein sequence ID" value="KJL44633.1"/>
    <property type="molecule type" value="Genomic_DNA"/>
</dbReference>
<dbReference type="AlphaFoldDB" id="A0A0M2HDF0"/>
<feature type="compositionally biased region" description="Low complexity" evidence="1">
    <location>
        <begin position="145"/>
        <end position="180"/>
    </location>
</feature>
<dbReference type="Proteomes" id="UP000033956">
    <property type="component" value="Unassembled WGS sequence"/>
</dbReference>
<name>A0A0M2HDF0_9MICO</name>
<feature type="region of interest" description="Disordered" evidence="1">
    <location>
        <begin position="140"/>
        <end position="180"/>
    </location>
</feature>
<dbReference type="InterPro" id="IPR046192">
    <property type="entry name" value="DUF6220"/>
</dbReference>
<keyword evidence="4" id="KW-1185">Reference proteome</keyword>
<proteinExistence type="predicted"/>
<dbReference type="STRING" id="92835.RS81_00467"/>
<evidence type="ECO:0000313" key="3">
    <source>
        <dbReference type="EMBL" id="KJL44633.1"/>
    </source>
</evidence>
<dbReference type="RefSeq" id="WP_045274474.1">
    <property type="nucleotide sequence ID" value="NZ_BAAAUP010000003.1"/>
</dbReference>
<keyword evidence="2" id="KW-0472">Membrane</keyword>
<evidence type="ECO:0000256" key="2">
    <source>
        <dbReference type="SAM" id="Phobius"/>
    </source>
</evidence>
<gene>
    <name evidence="3" type="ORF">RS81_00467</name>
</gene>
<evidence type="ECO:0000313" key="4">
    <source>
        <dbReference type="Proteomes" id="UP000033956"/>
    </source>
</evidence>
<feature type="transmembrane region" description="Helical" evidence="2">
    <location>
        <begin position="68"/>
        <end position="93"/>
    </location>
</feature>
<keyword evidence="2" id="KW-1133">Transmembrane helix</keyword>
<evidence type="ECO:0000256" key="1">
    <source>
        <dbReference type="SAM" id="MobiDB-lite"/>
    </source>
</evidence>
<comment type="caution">
    <text evidence="3">The sequence shown here is derived from an EMBL/GenBank/DDBJ whole genome shotgun (WGS) entry which is preliminary data.</text>
</comment>
<reference evidence="3 4" key="1">
    <citation type="submission" date="2015-02" db="EMBL/GenBank/DDBJ databases">
        <title>Draft genome sequences of ten Microbacterium spp. with emphasis on heavy metal contaminated environments.</title>
        <authorList>
            <person name="Corretto E."/>
        </authorList>
    </citation>
    <scope>NUCLEOTIDE SEQUENCE [LARGE SCALE GENOMIC DNA]</scope>
    <source>
        <strain evidence="3 4">DSM 12510</strain>
    </source>
</reference>
<keyword evidence="2" id="KW-0812">Transmembrane</keyword>
<evidence type="ECO:0008006" key="5">
    <source>
        <dbReference type="Google" id="ProtNLM"/>
    </source>
</evidence>
<sequence>MRKVFFVVSILAVASVVLQFYFAGLGVFSHPEDELFIVHAMNGRMVLPILFLLSIITAAIARAGKKTIWLTVLAFGLLILQTLIFIITGLIFGVGPESAEIPLAATMTVSLHALNGVAILFVTGLIIRRAFVLAFRTPKREKASAPAGDAATDAAATDAAATDAAAPDAAQTAPAAQPAP</sequence>
<accession>A0A0M2HDF0</accession>
<dbReference type="Pfam" id="PF19728">
    <property type="entry name" value="DUF6220"/>
    <property type="match status" value="1"/>
</dbReference>
<feature type="transmembrane region" description="Helical" evidence="2">
    <location>
        <begin position="43"/>
        <end position="61"/>
    </location>
</feature>
<protein>
    <recommendedName>
        <fullName evidence="5">Cytochrome oxidase assembly protein</fullName>
    </recommendedName>
</protein>
<dbReference type="PATRIC" id="fig|92835.4.peg.479"/>
<feature type="transmembrane region" description="Helical" evidence="2">
    <location>
        <begin position="113"/>
        <end position="135"/>
    </location>
</feature>